<dbReference type="EMBL" id="VSRR010143484">
    <property type="protein sequence ID" value="MPD04915.1"/>
    <property type="molecule type" value="Genomic_DNA"/>
</dbReference>
<proteinExistence type="predicted"/>
<accession>A0A5B7KJX3</accession>
<evidence type="ECO:0000313" key="2">
    <source>
        <dbReference type="EMBL" id="MPD04915.1"/>
    </source>
</evidence>
<name>A0A5B7KJX3_PORTR</name>
<reference evidence="2 3" key="1">
    <citation type="submission" date="2019-05" db="EMBL/GenBank/DDBJ databases">
        <title>Another draft genome of Portunus trituberculatus and its Hox gene families provides insights of decapod evolution.</title>
        <authorList>
            <person name="Jeong J.-H."/>
            <person name="Song I."/>
            <person name="Kim S."/>
            <person name="Choi T."/>
            <person name="Kim D."/>
            <person name="Ryu S."/>
            <person name="Kim W."/>
        </authorList>
    </citation>
    <scope>NUCLEOTIDE SEQUENCE [LARGE SCALE GENOMIC DNA]</scope>
    <source>
        <tissue evidence="2">Muscle</tissue>
    </source>
</reference>
<dbReference type="Proteomes" id="UP000324222">
    <property type="component" value="Unassembled WGS sequence"/>
</dbReference>
<sequence length="70" mass="7857">MNVAKCRQTLNFIARSHQQHGGNTAHLATLKKLTQRYPEMGKAARKGKHNSHEHHLKGRGRGGRGRGKIH</sequence>
<organism evidence="2 3">
    <name type="scientific">Portunus trituberculatus</name>
    <name type="common">Swimming crab</name>
    <name type="synonym">Neptunus trituberculatus</name>
    <dbReference type="NCBI Taxonomy" id="210409"/>
    <lineage>
        <taxon>Eukaryota</taxon>
        <taxon>Metazoa</taxon>
        <taxon>Ecdysozoa</taxon>
        <taxon>Arthropoda</taxon>
        <taxon>Crustacea</taxon>
        <taxon>Multicrustacea</taxon>
        <taxon>Malacostraca</taxon>
        <taxon>Eumalacostraca</taxon>
        <taxon>Eucarida</taxon>
        <taxon>Decapoda</taxon>
        <taxon>Pleocyemata</taxon>
        <taxon>Brachyura</taxon>
        <taxon>Eubrachyura</taxon>
        <taxon>Portunoidea</taxon>
        <taxon>Portunidae</taxon>
        <taxon>Portuninae</taxon>
        <taxon>Portunus</taxon>
    </lineage>
</organism>
<evidence type="ECO:0000313" key="3">
    <source>
        <dbReference type="Proteomes" id="UP000324222"/>
    </source>
</evidence>
<protein>
    <submittedName>
        <fullName evidence="2">Uncharacterized protein</fullName>
    </submittedName>
</protein>
<gene>
    <name evidence="2" type="ORF">E2C01_100628</name>
</gene>
<dbReference type="AlphaFoldDB" id="A0A5B7KJX3"/>
<feature type="region of interest" description="Disordered" evidence="1">
    <location>
        <begin position="41"/>
        <end position="70"/>
    </location>
</feature>
<feature type="compositionally biased region" description="Basic residues" evidence="1">
    <location>
        <begin position="43"/>
        <end position="70"/>
    </location>
</feature>
<keyword evidence="3" id="KW-1185">Reference proteome</keyword>
<comment type="caution">
    <text evidence="2">The sequence shown here is derived from an EMBL/GenBank/DDBJ whole genome shotgun (WGS) entry which is preliminary data.</text>
</comment>
<evidence type="ECO:0000256" key="1">
    <source>
        <dbReference type="SAM" id="MobiDB-lite"/>
    </source>
</evidence>